<dbReference type="EMBL" id="FWFK01000008">
    <property type="protein sequence ID" value="SLN71939.1"/>
    <property type="molecule type" value="Genomic_DNA"/>
</dbReference>
<dbReference type="Proteomes" id="UP000193570">
    <property type="component" value="Unassembled WGS sequence"/>
</dbReference>
<dbReference type="OrthoDB" id="9128325at2"/>
<accession>A0A1X7A784</accession>
<reference evidence="1 2" key="1">
    <citation type="submission" date="2017-03" db="EMBL/GenBank/DDBJ databases">
        <authorList>
            <person name="Afonso C.L."/>
            <person name="Miller P.J."/>
            <person name="Scott M.A."/>
            <person name="Spackman E."/>
            <person name="Goraichik I."/>
            <person name="Dimitrov K.M."/>
            <person name="Suarez D.L."/>
            <person name="Swayne D.E."/>
        </authorList>
    </citation>
    <scope>NUCLEOTIDE SEQUENCE [LARGE SCALE GENOMIC DNA]</scope>
    <source>
        <strain evidence="1 2">CECT 8625</strain>
    </source>
</reference>
<dbReference type="RefSeq" id="WP_159456816.1">
    <property type="nucleotide sequence ID" value="NZ_FWFK01000008.1"/>
</dbReference>
<gene>
    <name evidence="1" type="ORF">ROJ8625_03755</name>
</gene>
<evidence type="ECO:0000313" key="2">
    <source>
        <dbReference type="Proteomes" id="UP000193570"/>
    </source>
</evidence>
<organism evidence="1 2">
    <name type="scientific">Roseivivax jejudonensis</name>
    <dbReference type="NCBI Taxonomy" id="1529041"/>
    <lineage>
        <taxon>Bacteria</taxon>
        <taxon>Pseudomonadati</taxon>
        <taxon>Pseudomonadota</taxon>
        <taxon>Alphaproteobacteria</taxon>
        <taxon>Rhodobacterales</taxon>
        <taxon>Roseobacteraceae</taxon>
        <taxon>Roseivivax</taxon>
    </lineage>
</organism>
<keyword evidence="2" id="KW-1185">Reference proteome</keyword>
<dbReference type="AlphaFoldDB" id="A0A1X7A784"/>
<protein>
    <submittedName>
        <fullName evidence="1">Uncharacterized protein</fullName>
    </submittedName>
</protein>
<evidence type="ECO:0000313" key="1">
    <source>
        <dbReference type="EMBL" id="SLN71939.1"/>
    </source>
</evidence>
<proteinExistence type="predicted"/>
<name>A0A1X7A784_9RHOB</name>
<sequence length="526" mass="59402">MVGSGEDRTFRCPACDGFNILKSNTAIAEEYSRLSRQYRKKFFPSCRTASCPNFDLPLALAPSAYRGAGRTARGDQRHQCKICRATFSQGSPTRRHKKTDRTGDILVSLVNKVPISRIRETLGVTYGHIYNKIEFLEEQCLKFAARREERLADCFRASAPCFATDAQVILVNWPVKRRRGTIPLLHMATVHQGSQFIMAATVDYDPSVSPKRVDEEMIQSGDFALPRSMRRQARLWSAREYEAGLLRMNRAIFSEDDLAVGGQWRLPGTGSRVRTDIFMHAHMMLVKKLLGQDFERALFCLDAEAGLAAATSAIFQPEVAERRVDIAEVSFTKGMTNDLRNEYADRGRKVRRELLEEHQAAVADTVARHDVPELQALVAAVLEDRLGELDPAARGDLLMREGLRWPFHTKAEPEKTIRLRTDLGQHGFLELADVLCRASIHPVDAYFNFARRRVAGFERGIPTRANAGRIWHAYSIYEPAMFPRVANILRFYHNYMLPASDRSGATPAMKIGLARGLVYRRDLLAA</sequence>